<keyword evidence="3" id="KW-1185">Reference proteome</keyword>
<accession>A0A927BWS1</accession>
<gene>
    <name evidence="2" type="ORF">IDH44_17110</name>
</gene>
<feature type="domain" description="Na+-translocating membrane potential-generating system MpsC" evidence="1">
    <location>
        <begin position="9"/>
        <end position="107"/>
    </location>
</feature>
<dbReference type="RefSeq" id="WP_190919733.1">
    <property type="nucleotide sequence ID" value="NZ_JACXIZ010000028.1"/>
</dbReference>
<evidence type="ECO:0000313" key="2">
    <source>
        <dbReference type="EMBL" id="MBD2846919.1"/>
    </source>
</evidence>
<organism evidence="2 3">
    <name type="scientific">Paenibacillus sabuli</name>
    <dbReference type="NCBI Taxonomy" id="2772509"/>
    <lineage>
        <taxon>Bacteria</taxon>
        <taxon>Bacillati</taxon>
        <taxon>Bacillota</taxon>
        <taxon>Bacilli</taxon>
        <taxon>Bacillales</taxon>
        <taxon>Paenibacillaceae</taxon>
        <taxon>Paenibacillus</taxon>
    </lineage>
</organism>
<dbReference type="EMBL" id="JACXIZ010000028">
    <property type="protein sequence ID" value="MBD2846919.1"/>
    <property type="molecule type" value="Genomic_DNA"/>
</dbReference>
<dbReference type="AlphaFoldDB" id="A0A927BWS1"/>
<proteinExistence type="predicted"/>
<evidence type="ECO:0000259" key="1">
    <source>
        <dbReference type="Pfam" id="PF10057"/>
    </source>
</evidence>
<feature type="domain" description="Na+-translocating membrane potential-generating system MpsC" evidence="1">
    <location>
        <begin position="148"/>
        <end position="227"/>
    </location>
</feature>
<sequence>MKEAMNHYQQLISSFTGKLLRDYFGKGPESVFVSIGSSCIAIYARKFLTPSERVLLEQKQGAIVDQVRGLLLERMAPEIANYIATVTGVRPEEIYCDWNVDSRTLMILGLTGESMLEVESDAAGYAGKQELEREISRISEEAASSQIASYEINARTLLVVRTGVLVRIEQELIRLGQSELLRRAKRDLAKRELLRSSAVEGILGRRIVDAFADWDFSRDRSVMLLLLA</sequence>
<comment type="caution">
    <text evidence="2">The sequence shown here is derived from an EMBL/GenBank/DDBJ whole genome shotgun (WGS) entry which is preliminary data.</text>
</comment>
<evidence type="ECO:0000313" key="3">
    <source>
        <dbReference type="Proteomes" id="UP000621560"/>
    </source>
</evidence>
<dbReference type="Pfam" id="PF10057">
    <property type="entry name" value="MpsC"/>
    <property type="match status" value="2"/>
</dbReference>
<dbReference type="Proteomes" id="UP000621560">
    <property type="component" value="Unassembled WGS sequence"/>
</dbReference>
<reference evidence="2" key="1">
    <citation type="submission" date="2020-09" db="EMBL/GenBank/DDBJ databases">
        <title>A novel bacterium of genus Paenibacillus, isolated from South China Sea.</title>
        <authorList>
            <person name="Huang H."/>
            <person name="Mo K."/>
            <person name="Hu Y."/>
        </authorList>
    </citation>
    <scope>NUCLEOTIDE SEQUENCE</scope>
    <source>
        <strain evidence="2">IB182496</strain>
    </source>
</reference>
<name>A0A927BWS1_9BACL</name>
<dbReference type="InterPro" id="IPR018745">
    <property type="entry name" value="MpsC"/>
</dbReference>
<protein>
    <submittedName>
        <fullName evidence="2">DUF2294 family protein</fullName>
    </submittedName>
</protein>